<dbReference type="HOGENOM" id="CLU_009273_2_0_9"/>
<evidence type="ECO:0000256" key="6">
    <source>
        <dbReference type="ARBA" id="ARBA00023014"/>
    </source>
</evidence>
<keyword evidence="10" id="KW-1185">Reference proteome</keyword>
<dbReference type="SFLD" id="SFLDG01386">
    <property type="entry name" value="main_SPASM_domain-containing"/>
    <property type="match status" value="1"/>
</dbReference>
<evidence type="ECO:0000256" key="1">
    <source>
        <dbReference type="ARBA" id="ARBA00001966"/>
    </source>
</evidence>
<sequence>MTVLNHFNFRALDDGDFLITNDYGRALFVSPEEFQRFLRQDFDGAEALYQRLHRAHFVLDPMEIYADSMTDELREMKQYLCYGTALHIFVVTNQCNLRCIYCQAQDHQHFERGSMSPETGRRAIDLALQSPNPSLAFEFQGGEPLLAFPVIREMVCYAEAQRGKKQVSFTVVSNLSLLTDEMADFFQEHRVTVCTSLDGPAAIHETNRRAQAVGMSSYEKMCAGLQKLHERGIFPGAVETTTRYTLAHARELLAEYVRQGMQTIFLRPLTPLGFARSDWQAVGYTVDEFLTFYRQALDEIFRLNREGVRLREQHAVFFLRKILQGRADNYMELRSPCGAGFGQLAYYYNGDVYTCDEGRMVAEAGDPAFRLGNVYRDTYASLMRSDTCRATSVASVLESLPGCCDCAYQPYCGVCPVVQYASSGNIFPREANTYRCQIYKGILDTLFAILKHGSEEEREILKAWVRDDHEDNQ</sequence>
<keyword evidence="5" id="KW-0408">Iron</keyword>
<dbReference type="PANTHER" id="PTHR43273">
    <property type="entry name" value="ANAEROBIC SULFATASE-MATURATING ENZYME HOMOLOG ASLB-RELATED"/>
    <property type="match status" value="1"/>
</dbReference>
<keyword evidence="4" id="KW-0479">Metal-binding</keyword>
<dbReference type="PATRIC" id="fig|500635.8.peg.1202"/>
<dbReference type="GO" id="GO:0016491">
    <property type="term" value="F:oxidoreductase activity"/>
    <property type="evidence" value="ECO:0007669"/>
    <property type="project" value="InterPro"/>
</dbReference>
<dbReference type="InterPro" id="IPR013785">
    <property type="entry name" value="Aldolase_TIM"/>
</dbReference>
<dbReference type="InterPro" id="IPR023867">
    <property type="entry name" value="Sulphatase_maturase_rSAM"/>
</dbReference>
<dbReference type="GO" id="GO:0051539">
    <property type="term" value="F:4 iron, 4 sulfur cluster binding"/>
    <property type="evidence" value="ECO:0007669"/>
    <property type="project" value="UniProtKB-KW"/>
</dbReference>
<evidence type="ECO:0000256" key="2">
    <source>
        <dbReference type="ARBA" id="ARBA00022485"/>
    </source>
</evidence>
<dbReference type="InterPro" id="IPR000385">
    <property type="entry name" value="MoaA_NifB_PqqE_Fe-S-bd_CS"/>
</dbReference>
<dbReference type="Proteomes" id="UP000003671">
    <property type="component" value="Unassembled WGS sequence"/>
</dbReference>
<accession>C9KKY7</accession>
<dbReference type="STRING" id="500635.MITSMUL_03838"/>
<name>C9KKY7_9FIRM</name>
<dbReference type="NCBIfam" id="TIGR03978">
    <property type="entry name" value="rSAM_paired_1"/>
    <property type="match status" value="1"/>
</dbReference>
<dbReference type="Gene3D" id="3.20.20.70">
    <property type="entry name" value="Aldolase class I"/>
    <property type="match status" value="1"/>
</dbReference>
<evidence type="ECO:0000256" key="7">
    <source>
        <dbReference type="ARBA" id="ARBA00023601"/>
    </source>
</evidence>
<dbReference type="PANTHER" id="PTHR43273:SF3">
    <property type="entry name" value="ANAEROBIC SULFATASE-MATURATING ENZYME HOMOLOG ASLB-RELATED"/>
    <property type="match status" value="1"/>
</dbReference>
<protein>
    <submittedName>
        <fullName evidence="9">Paired radical SAM protein 1</fullName>
    </submittedName>
</protein>
<evidence type="ECO:0000313" key="9">
    <source>
        <dbReference type="EMBL" id="EEX69787.1"/>
    </source>
</evidence>
<reference evidence="9" key="1">
    <citation type="submission" date="2009-09" db="EMBL/GenBank/DDBJ databases">
        <authorList>
            <person name="Weinstock G."/>
            <person name="Sodergren E."/>
            <person name="Clifton S."/>
            <person name="Fulton L."/>
            <person name="Fulton B."/>
            <person name="Courtney L."/>
            <person name="Fronick C."/>
            <person name="Harrison M."/>
            <person name="Strong C."/>
            <person name="Farmer C."/>
            <person name="Delahaunty K."/>
            <person name="Markovic C."/>
            <person name="Hall O."/>
            <person name="Minx P."/>
            <person name="Tomlinson C."/>
            <person name="Mitreva M."/>
            <person name="Nelson J."/>
            <person name="Hou S."/>
            <person name="Wollam A."/>
            <person name="Pepin K.H."/>
            <person name="Johnson M."/>
            <person name="Bhonagiri V."/>
            <person name="Nash W.E."/>
            <person name="Warren W."/>
            <person name="Chinwalla A."/>
            <person name="Mardis E.R."/>
            <person name="Wilson R.K."/>
        </authorList>
    </citation>
    <scope>NUCLEOTIDE SEQUENCE [LARGE SCALE GENOMIC DNA]</scope>
    <source>
        <strain evidence="9">DSM 20544</strain>
    </source>
</reference>
<dbReference type="SFLD" id="SFLDG01067">
    <property type="entry name" value="SPASM/twitch_domain_containing"/>
    <property type="match status" value="1"/>
</dbReference>
<feature type="domain" description="Radical SAM core" evidence="8">
    <location>
        <begin position="80"/>
        <end position="311"/>
    </location>
</feature>
<dbReference type="PROSITE" id="PS51918">
    <property type="entry name" value="RADICAL_SAM"/>
    <property type="match status" value="1"/>
</dbReference>
<comment type="similarity">
    <text evidence="7">Belongs to the radical SAM superfamily. Anaerobic sulfatase-maturating enzyme family.</text>
</comment>
<evidence type="ECO:0000313" key="10">
    <source>
        <dbReference type="Proteomes" id="UP000003671"/>
    </source>
</evidence>
<dbReference type="AlphaFoldDB" id="C9KKY7"/>
<proteinExistence type="inferred from homology"/>
<comment type="cofactor">
    <cofactor evidence="1">
        <name>[4Fe-4S] cluster</name>
        <dbReference type="ChEBI" id="CHEBI:49883"/>
    </cofactor>
</comment>
<evidence type="ECO:0000256" key="3">
    <source>
        <dbReference type="ARBA" id="ARBA00022691"/>
    </source>
</evidence>
<dbReference type="PROSITE" id="PS01305">
    <property type="entry name" value="MOAA_NIFB_PQQE"/>
    <property type="match status" value="1"/>
</dbReference>
<evidence type="ECO:0000256" key="5">
    <source>
        <dbReference type="ARBA" id="ARBA00023004"/>
    </source>
</evidence>
<keyword evidence="2" id="KW-0004">4Fe-4S</keyword>
<dbReference type="SUPFAM" id="SSF102114">
    <property type="entry name" value="Radical SAM enzymes"/>
    <property type="match status" value="1"/>
</dbReference>
<keyword evidence="6" id="KW-0411">Iron-sulfur</keyword>
<dbReference type="InterPro" id="IPR024023">
    <property type="entry name" value="rSAM_paired_HxsB"/>
</dbReference>
<keyword evidence="3" id="KW-0949">S-adenosyl-L-methionine</keyword>
<dbReference type="NCBIfam" id="TIGR04085">
    <property type="entry name" value="rSAM_more_4Fe4S"/>
    <property type="match status" value="1"/>
</dbReference>
<dbReference type="CDD" id="cd01335">
    <property type="entry name" value="Radical_SAM"/>
    <property type="match status" value="1"/>
</dbReference>
<evidence type="ECO:0000256" key="4">
    <source>
        <dbReference type="ARBA" id="ARBA00022723"/>
    </source>
</evidence>
<dbReference type="GO" id="GO:0046872">
    <property type="term" value="F:metal ion binding"/>
    <property type="evidence" value="ECO:0007669"/>
    <property type="project" value="UniProtKB-KW"/>
</dbReference>
<dbReference type="Pfam" id="PF04055">
    <property type="entry name" value="Radical_SAM"/>
    <property type="match status" value="1"/>
</dbReference>
<dbReference type="InterPro" id="IPR007197">
    <property type="entry name" value="rSAM"/>
</dbReference>
<dbReference type="InterPro" id="IPR058240">
    <property type="entry name" value="rSAM_sf"/>
</dbReference>
<gene>
    <name evidence="9" type="ORF">MITSMUL_03838</name>
</gene>
<evidence type="ECO:0000259" key="8">
    <source>
        <dbReference type="PROSITE" id="PS51918"/>
    </source>
</evidence>
<dbReference type="SFLD" id="SFLDG01384">
    <property type="entry name" value="thioether_bond_formation_requi"/>
    <property type="match status" value="1"/>
</dbReference>
<organism evidence="9 10">
    <name type="scientific">Mitsuokella multacida DSM 20544</name>
    <dbReference type="NCBI Taxonomy" id="500635"/>
    <lineage>
        <taxon>Bacteria</taxon>
        <taxon>Bacillati</taxon>
        <taxon>Bacillota</taxon>
        <taxon>Negativicutes</taxon>
        <taxon>Selenomonadales</taxon>
        <taxon>Selenomonadaceae</taxon>
        <taxon>Mitsuokella</taxon>
    </lineage>
</organism>
<dbReference type="EMBL" id="ABWK02000009">
    <property type="protein sequence ID" value="EEX69787.1"/>
    <property type="molecule type" value="Genomic_DNA"/>
</dbReference>
<dbReference type="InterPro" id="IPR023885">
    <property type="entry name" value="4Fe4S-binding_SPASM_dom"/>
</dbReference>
<comment type="caution">
    <text evidence="9">The sequence shown here is derived from an EMBL/GenBank/DDBJ whole genome shotgun (WGS) entry which is preliminary data.</text>
</comment>
<dbReference type="eggNOG" id="COG0641">
    <property type="taxonomic scope" value="Bacteria"/>
</dbReference>
<dbReference type="SFLD" id="SFLDS00029">
    <property type="entry name" value="Radical_SAM"/>
    <property type="match status" value="1"/>
</dbReference>